<sequence>MYVFSLYQLNAYNQLCNVLCSAKLFTLLTYSWCKSNVCLLGKTALVTGGCSVIRGIGYETVLALVSRGCRVIVADIIDDPELKERIFKETNSNNIEYKYVDLGSFKSVRELAKDLLKTEEKLDILINNAGVGYQQVVVTDDDLDLTMQINYFSGNSKLAVIIAADIFAQKLKQYNITCNSFHPGLVYTTIFRTSTRGAAGIRLIRLLLLECVAMFFGKTPQGGAHTSIYLACANEVNQVTGKFFSETKTTFKPLKAADRKFCEDIWKASEEIVKLEKHLKL</sequence>
<dbReference type="Proteomes" id="UP001162164">
    <property type="component" value="Unassembled WGS sequence"/>
</dbReference>
<dbReference type="InterPro" id="IPR036291">
    <property type="entry name" value="NAD(P)-bd_dom_sf"/>
</dbReference>
<gene>
    <name evidence="2" type="ORF">NQ317_013117</name>
</gene>
<dbReference type="SUPFAM" id="SSF51735">
    <property type="entry name" value="NAD(P)-binding Rossmann-fold domains"/>
    <property type="match status" value="1"/>
</dbReference>
<dbReference type="PANTHER" id="PTHR43157">
    <property type="entry name" value="PHOSPHATIDYLINOSITOL-GLYCAN BIOSYNTHESIS CLASS F PROTEIN-RELATED"/>
    <property type="match status" value="1"/>
</dbReference>
<reference evidence="2" key="1">
    <citation type="journal article" date="2023" name="Insect Mol. Biol.">
        <title>Genome sequencing provides insights into the evolution of gene families encoding plant cell wall-degrading enzymes in longhorned beetles.</title>
        <authorList>
            <person name="Shin N.R."/>
            <person name="Okamura Y."/>
            <person name="Kirsch R."/>
            <person name="Pauchet Y."/>
        </authorList>
    </citation>
    <scope>NUCLEOTIDE SEQUENCE</scope>
    <source>
        <strain evidence="2">MMC_N1</strain>
    </source>
</reference>
<dbReference type="Pfam" id="PF00106">
    <property type="entry name" value="adh_short"/>
    <property type="match status" value="1"/>
</dbReference>
<name>A0ABQ9JVN0_9CUCU</name>
<proteinExistence type="predicted"/>
<dbReference type="EMBL" id="JAPWTJ010000130">
    <property type="protein sequence ID" value="KAJ8982366.1"/>
    <property type="molecule type" value="Genomic_DNA"/>
</dbReference>
<protein>
    <submittedName>
        <fullName evidence="2">Uncharacterized protein</fullName>
    </submittedName>
</protein>
<evidence type="ECO:0000313" key="3">
    <source>
        <dbReference type="Proteomes" id="UP001162164"/>
    </source>
</evidence>
<dbReference type="Gene3D" id="3.40.50.720">
    <property type="entry name" value="NAD(P)-binding Rossmann-like Domain"/>
    <property type="match status" value="2"/>
</dbReference>
<comment type="caution">
    <text evidence="2">The sequence shown here is derived from an EMBL/GenBank/DDBJ whole genome shotgun (WGS) entry which is preliminary data.</text>
</comment>
<dbReference type="PANTHER" id="PTHR43157:SF31">
    <property type="entry name" value="PHOSPHATIDYLINOSITOL-GLYCAN BIOSYNTHESIS CLASS F PROTEIN"/>
    <property type="match status" value="1"/>
</dbReference>
<keyword evidence="3" id="KW-1185">Reference proteome</keyword>
<evidence type="ECO:0000256" key="1">
    <source>
        <dbReference type="ARBA" id="ARBA00023002"/>
    </source>
</evidence>
<dbReference type="InterPro" id="IPR002347">
    <property type="entry name" value="SDR_fam"/>
</dbReference>
<accession>A0ABQ9JVN0</accession>
<evidence type="ECO:0000313" key="2">
    <source>
        <dbReference type="EMBL" id="KAJ8982366.1"/>
    </source>
</evidence>
<organism evidence="2 3">
    <name type="scientific">Molorchus minor</name>
    <dbReference type="NCBI Taxonomy" id="1323400"/>
    <lineage>
        <taxon>Eukaryota</taxon>
        <taxon>Metazoa</taxon>
        <taxon>Ecdysozoa</taxon>
        <taxon>Arthropoda</taxon>
        <taxon>Hexapoda</taxon>
        <taxon>Insecta</taxon>
        <taxon>Pterygota</taxon>
        <taxon>Neoptera</taxon>
        <taxon>Endopterygota</taxon>
        <taxon>Coleoptera</taxon>
        <taxon>Polyphaga</taxon>
        <taxon>Cucujiformia</taxon>
        <taxon>Chrysomeloidea</taxon>
        <taxon>Cerambycidae</taxon>
        <taxon>Lamiinae</taxon>
        <taxon>Monochamini</taxon>
        <taxon>Molorchus</taxon>
    </lineage>
</organism>
<keyword evidence="1" id="KW-0560">Oxidoreductase</keyword>